<dbReference type="RefSeq" id="WP_017377359.1">
    <property type="nucleotide sequence ID" value="NZ_CP013944.1"/>
</dbReference>
<proteinExistence type="predicted"/>
<organism evidence="1 2">
    <name type="scientific">Piscirickettsia salmonis</name>
    <dbReference type="NCBI Taxonomy" id="1238"/>
    <lineage>
        <taxon>Bacteria</taxon>
        <taxon>Pseudomonadati</taxon>
        <taxon>Pseudomonadota</taxon>
        <taxon>Gammaproteobacteria</taxon>
        <taxon>Thiotrichales</taxon>
        <taxon>Piscirickettsiaceae</taxon>
        <taxon>Piscirickettsia</taxon>
    </lineage>
</organism>
<evidence type="ECO:0008006" key="3">
    <source>
        <dbReference type="Google" id="ProtNLM"/>
    </source>
</evidence>
<reference evidence="1 2" key="1">
    <citation type="journal article" date="2014" name="Genome Announc.">
        <title>Comparative Genome Analysis of Two Isolates of the Fish Pathogen Piscirickettsia salmonis from Different Hosts Reveals Major Differences in Virulence-Associated Secretion Systems.</title>
        <authorList>
            <person name="Bohle H."/>
            <person name="Henriquez P."/>
            <person name="Grothusen H."/>
            <person name="Navas E."/>
            <person name="Sandoval A."/>
            <person name="Bustamante F."/>
            <person name="Bustos P."/>
            <person name="Mancilla M."/>
        </authorList>
    </citation>
    <scope>NUCLEOTIDE SEQUENCE [LARGE SCALE GENOMIC DNA]</scope>
    <source>
        <strain evidence="2">B1-32597</strain>
    </source>
</reference>
<protein>
    <recommendedName>
        <fullName evidence="3">Chromosome partitioning protein ParB</fullName>
    </recommendedName>
</protein>
<dbReference type="AlphaFoldDB" id="A0AAC8VK33"/>
<dbReference type="Proteomes" id="UP000029558">
    <property type="component" value="Chromosome"/>
</dbReference>
<dbReference type="EMBL" id="CP012508">
    <property type="protein sequence ID" value="ALB23878.1"/>
    <property type="molecule type" value="Genomic_DNA"/>
</dbReference>
<evidence type="ECO:0000313" key="2">
    <source>
        <dbReference type="Proteomes" id="UP000029558"/>
    </source>
</evidence>
<gene>
    <name evidence="1" type="ORF">KU39_2702</name>
</gene>
<name>A0AAC8VK33_PISSA</name>
<sequence>MLSTIQELDEYFWYDDNNKPTCRNIVEHTQLIQAADLQYPIILCKDRRVMDGMHRVCKALLHRLTHINAVQFTAEVKPDFIGIHPENLPYD</sequence>
<evidence type="ECO:0000313" key="1">
    <source>
        <dbReference type="EMBL" id="ALB23878.1"/>
    </source>
</evidence>
<accession>A0AAC8VK33</accession>